<gene>
    <name evidence="6" type="ORF">PQR62_04080</name>
</gene>
<dbReference type="PANTHER" id="PTHR30419:SF2">
    <property type="entry name" value="LYSR FAMILY TRANSCRIPTIONAL REGULATOR"/>
    <property type="match status" value="1"/>
</dbReference>
<feature type="domain" description="HTH lysR-type" evidence="5">
    <location>
        <begin position="5"/>
        <end position="62"/>
    </location>
</feature>
<dbReference type="PROSITE" id="PS50931">
    <property type="entry name" value="HTH_LYSR"/>
    <property type="match status" value="1"/>
</dbReference>
<accession>A0ABW9A668</accession>
<dbReference type="RefSeq" id="WP_408155077.1">
    <property type="nucleotide sequence ID" value="NZ_JAQQFM010000002.1"/>
</dbReference>
<dbReference type="Pfam" id="PF00126">
    <property type="entry name" value="HTH_1"/>
    <property type="match status" value="1"/>
</dbReference>
<dbReference type="CDD" id="cd08421">
    <property type="entry name" value="PBP2_LTTR_like_1"/>
    <property type="match status" value="1"/>
</dbReference>
<comment type="similarity">
    <text evidence="1">Belongs to the LysR transcriptional regulatory family.</text>
</comment>
<sequence length="301" mass="33253">MSLRFDLNDLQLFLYVAESGSITAGAERAHLALASASARIRAMEDTLGAMLLLRERRGVRVTEAGRALEHHARLMLHQMDQMRDELNQYGKGLKGHIRLLSNTSAMTEFLPDALAAFLKEHPHIDIDLEEKLSYEIVQAVTGGVADIGIIADSVDSGSLQTFAFRDDHLVAVLPRQHALARRKSLHFAELLDQNFIGLSGDAALQEHLSGHAARAGKRLRYRVRLRSFDGICKMVASQAGVAVIPATAARRYAEEAAASEIRYARLSDPWAARRLLICVRDADALPGHTRELLLQLQHATE</sequence>
<dbReference type="Proteomes" id="UP001629246">
    <property type="component" value="Unassembled WGS sequence"/>
</dbReference>
<dbReference type="InterPro" id="IPR000847">
    <property type="entry name" value="LysR_HTH_N"/>
</dbReference>
<protein>
    <submittedName>
        <fullName evidence="6">LysR substrate-binding domain-containing protein</fullName>
    </submittedName>
</protein>
<dbReference type="SUPFAM" id="SSF46785">
    <property type="entry name" value="Winged helix' DNA-binding domain"/>
    <property type="match status" value="1"/>
</dbReference>
<keyword evidence="2" id="KW-0805">Transcription regulation</keyword>
<dbReference type="InterPro" id="IPR050950">
    <property type="entry name" value="HTH-type_LysR_regulators"/>
</dbReference>
<organism evidence="6 7">
    <name type="scientific">Herbaspirillum lusitanum</name>
    <dbReference type="NCBI Taxonomy" id="213312"/>
    <lineage>
        <taxon>Bacteria</taxon>
        <taxon>Pseudomonadati</taxon>
        <taxon>Pseudomonadota</taxon>
        <taxon>Betaproteobacteria</taxon>
        <taxon>Burkholderiales</taxon>
        <taxon>Oxalobacteraceae</taxon>
        <taxon>Herbaspirillum</taxon>
    </lineage>
</organism>
<keyword evidence="4" id="KW-0804">Transcription</keyword>
<reference evidence="6 7" key="1">
    <citation type="journal article" date="2024" name="Chem. Sci.">
        <title>Discovery of megapolipeptins by genome mining of a Burkholderiales bacteria collection.</title>
        <authorList>
            <person name="Paulo B.S."/>
            <person name="Recchia M.J.J."/>
            <person name="Lee S."/>
            <person name="Fergusson C.H."/>
            <person name="Romanowski S.B."/>
            <person name="Hernandez A."/>
            <person name="Krull N."/>
            <person name="Liu D.Y."/>
            <person name="Cavanagh H."/>
            <person name="Bos A."/>
            <person name="Gray C.A."/>
            <person name="Murphy B.T."/>
            <person name="Linington R.G."/>
            <person name="Eustaquio A.S."/>
        </authorList>
    </citation>
    <scope>NUCLEOTIDE SEQUENCE [LARGE SCALE GENOMIC DNA]</scope>
    <source>
        <strain evidence="6 7">RL21-008-BIB-A</strain>
    </source>
</reference>
<dbReference type="Gene3D" id="1.10.10.10">
    <property type="entry name" value="Winged helix-like DNA-binding domain superfamily/Winged helix DNA-binding domain"/>
    <property type="match status" value="1"/>
</dbReference>
<comment type="caution">
    <text evidence="6">The sequence shown here is derived from an EMBL/GenBank/DDBJ whole genome shotgun (WGS) entry which is preliminary data.</text>
</comment>
<keyword evidence="3" id="KW-0238">DNA-binding</keyword>
<dbReference type="SUPFAM" id="SSF53850">
    <property type="entry name" value="Periplasmic binding protein-like II"/>
    <property type="match status" value="1"/>
</dbReference>
<dbReference type="Pfam" id="PF03466">
    <property type="entry name" value="LysR_substrate"/>
    <property type="match status" value="1"/>
</dbReference>
<evidence type="ECO:0000256" key="1">
    <source>
        <dbReference type="ARBA" id="ARBA00009437"/>
    </source>
</evidence>
<evidence type="ECO:0000313" key="7">
    <source>
        <dbReference type="Proteomes" id="UP001629246"/>
    </source>
</evidence>
<proteinExistence type="inferred from homology"/>
<dbReference type="InterPro" id="IPR036388">
    <property type="entry name" value="WH-like_DNA-bd_sf"/>
</dbReference>
<dbReference type="InterPro" id="IPR036390">
    <property type="entry name" value="WH_DNA-bd_sf"/>
</dbReference>
<dbReference type="Gene3D" id="3.40.190.290">
    <property type="match status" value="1"/>
</dbReference>
<name>A0ABW9A668_9BURK</name>
<evidence type="ECO:0000256" key="2">
    <source>
        <dbReference type="ARBA" id="ARBA00023015"/>
    </source>
</evidence>
<dbReference type="InterPro" id="IPR005119">
    <property type="entry name" value="LysR_subst-bd"/>
</dbReference>
<keyword evidence="7" id="KW-1185">Reference proteome</keyword>
<evidence type="ECO:0000313" key="6">
    <source>
        <dbReference type="EMBL" id="MFL9923430.1"/>
    </source>
</evidence>
<evidence type="ECO:0000256" key="3">
    <source>
        <dbReference type="ARBA" id="ARBA00023125"/>
    </source>
</evidence>
<dbReference type="PANTHER" id="PTHR30419">
    <property type="entry name" value="HTH-TYPE TRANSCRIPTIONAL REGULATOR YBHD"/>
    <property type="match status" value="1"/>
</dbReference>
<evidence type="ECO:0000256" key="4">
    <source>
        <dbReference type="ARBA" id="ARBA00023163"/>
    </source>
</evidence>
<evidence type="ECO:0000259" key="5">
    <source>
        <dbReference type="PROSITE" id="PS50931"/>
    </source>
</evidence>
<dbReference type="EMBL" id="JAQQFM010000002">
    <property type="protein sequence ID" value="MFL9923430.1"/>
    <property type="molecule type" value="Genomic_DNA"/>
</dbReference>